<evidence type="ECO:0000256" key="1">
    <source>
        <dbReference type="ARBA" id="ARBA00004141"/>
    </source>
</evidence>
<evidence type="ECO:0000256" key="5">
    <source>
        <dbReference type="ARBA" id="ARBA00022516"/>
    </source>
</evidence>
<evidence type="ECO:0000256" key="2">
    <source>
        <dbReference type="ARBA" id="ARBA00005194"/>
    </source>
</evidence>
<dbReference type="Pfam" id="PF04387">
    <property type="entry name" value="PTPLA"/>
    <property type="match status" value="1"/>
</dbReference>
<accession>A0A507BIC9</accession>
<proteinExistence type="inferred from homology"/>
<keyword evidence="8 14" id="KW-1133">Transmembrane helix</keyword>
<dbReference type="RefSeq" id="XP_031000225.1">
    <property type="nucleotide sequence ID" value="XM_031134294.1"/>
</dbReference>
<dbReference type="GO" id="GO:0102158">
    <property type="term" value="F:very-long-chain (3R)-3-hydroxyacyl-CoA dehydratase activity"/>
    <property type="evidence" value="ECO:0007669"/>
    <property type="project" value="UniProtKB-EC"/>
</dbReference>
<evidence type="ECO:0000313" key="16">
    <source>
        <dbReference type="EMBL" id="TPX18514.1"/>
    </source>
</evidence>
<gene>
    <name evidence="16" type="ORF">E0L32_011552</name>
</gene>
<evidence type="ECO:0000256" key="3">
    <source>
        <dbReference type="ARBA" id="ARBA00007811"/>
    </source>
</evidence>
<evidence type="ECO:0000256" key="14">
    <source>
        <dbReference type="RuleBase" id="RU363109"/>
    </source>
</evidence>
<evidence type="ECO:0000256" key="10">
    <source>
        <dbReference type="ARBA" id="ARBA00023136"/>
    </source>
</evidence>
<comment type="similarity">
    <text evidence="3 14">Belongs to the very long-chain fatty acids dehydratase HACD family.</text>
</comment>
<feature type="transmembrane region" description="Helical" evidence="14">
    <location>
        <begin position="190"/>
        <end position="210"/>
    </location>
</feature>
<evidence type="ECO:0000256" key="4">
    <source>
        <dbReference type="ARBA" id="ARBA00013122"/>
    </source>
</evidence>
<dbReference type="EC" id="4.2.1.134" evidence="4 14"/>
<evidence type="ECO:0000256" key="12">
    <source>
        <dbReference type="ARBA" id="ARBA00023239"/>
    </source>
</evidence>
<dbReference type="Proteomes" id="UP000319257">
    <property type="component" value="Unassembled WGS sequence"/>
</dbReference>
<comment type="function">
    <text evidence="14">Catalyzes the third of the four reactions of the long-chain fatty acids elongation cycle. This endoplasmic reticulum-bound enzymatic process, allows the addition of two carbons to the chain of long- and very long-chain fatty acids/VLCFAs per cycle. This enzyme catalyzes the dehydration of the 3-hydroxyacyl-CoA intermediate into trans-2,3-enoyl-CoA, within each cycle of fatty acid elongation. Thereby, it participates to the production of VLCFAs of different chain lengths that are involved in multiple biological processes as precursors of membrane lipids and lipid mediators.</text>
</comment>
<evidence type="ECO:0000256" key="15">
    <source>
        <dbReference type="SAM" id="MobiDB-lite"/>
    </source>
</evidence>
<evidence type="ECO:0000256" key="7">
    <source>
        <dbReference type="ARBA" id="ARBA00022832"/>
    </source>
</evidence>
<dbReference type="FunCoup" id="A0A507BIC9">
    <property type="interactions" value="515"/>
</dbReference>
<organism evidence="16 17">
    <name type="scientific">Thyridium curvatum</name>
    <dbReference type="NCBI Taxonomy" id="1093900"/>
    <lineage>
        <taxon>Eukaryota</taxon>
        <taxon>Fungi</taxon>
        <taxon>Dikarya</taxon>
        <taxon>Ascomycota</taxon>
        <taxon>Pezizomycotina</taxon>
        <taxon>Sordariomycetes</taxon>
        <taxon>Sordariomycetidae</taxon>
        <taxon>Thyridiales</taxon>
        <taxon>Thyridiaceae</taxon>
        <taxon>Thyridium</taxon>
    </lineage>
</organism>
<keyword evidence="9 14" id="KW-0443">Lipid metabolism</keyword>
<dbReference type="STRING" id="1093900.A0A507BIC9"/>
<dbReference type="PANTHER" id="PTHR11035:SF3">
    <property type="entry name" value="VERY-LONG-CHAIN (3R)-3-HYDROXYACYL-COA DEHYDRATASE"/>
    <property type="match status" value="1"/>
</dbReference>
<comment type="catalytic activity">
    <reaction evidence="13 14">
        <text>a very-long-chain (3R)-3-hydroxyacyl-CoA = a very-long-chain (2E)-enoyl-CoA + H2O</text>
        <dbReference type="Rhea" id="RHEA:45812"/>
        <dbReference type="ChEBI" id="CHEBI:15377"/>
        <dbReference type="ChEBI" id="CHEBI:83728"/>
        <dbReference type="ChEBI" id="CHEBI:85440"/>
        <dbReference type="EC" id="4.2.1.134"/>
    </reaction>
</comment>
<dbReference type="PANTHER" id="PTHR11035">
    <property type="entry name" value="VERY-LONG-CHAIN (3R)-3-HYDROXYACYL-COA DEHYDRATASE"/>
    <property type="match status" value="1"/>
</dbReference>
<feature type="transmembrane region" description="Helical" evidence="14">
    <location>
        <begin position="90"/>
        <end position="112"/>
    </location>
</feature>
<evidence type="ECO:0000256" key="8">
    <source>
        <dbReference type="ARBA" id="ARBA00022989"/>
    </source>
</evidence>
<keyword evidence="14" id="KW-0256">Endoplasmic reticulum</keyword>
<evidence type="ECO:0000313" key="17">
    <source>
        <dbReference type="Proteomes" id="UP000319257"/>
    </source>
</evidence>
<dbReference type="OrthoDB" id="46988at2759"/>
<keyword evidence="17" id="KW-1185">Reference proteome</keyword>
<dbReference type="GO" id="GO:0030497">
    <property type="term" value="P:fatty acid elongation"/>
    <property type="evidence" value="ECO:0007669"/>
    <property type="project" value="TreeGrafter"/>
</dbReference>
<comment type="subcellular location">
    <subcellularLocation>
        <location evidence="14">Endoplasmic reticulum membrane</location>
        <topology evidence="14">Multi-pass membrane protein</topology>
    </subcellularLocation>
    <subcellularLocation>
        <location evidence="1">Membrane</location>
        <topology evidence="1">Multi-pass membrane protein</topology>
    </subcellularLocation>
</comment>
<comment type="caution">
    <text evidence="16">The sequence shown here is derived from an EMBL/GenBank/DDBJ whole genome shotgun (WGS) entry which is preliminary data.</text>
</comment>
<feature type="transmembrane region" description="Helical" evidence="14">
    <location>
        <begin position="155"/>
        <end position="178"/>
    </location>
</feature>
<protein>
    <recommendedName>
        <fullName evidence="4 14">Very-long-chain (3R)-3-hydroxyacyl-CoA dehydratase</fullName>
        <ecNumber evidence="4 14">4.2.1.134</ecNumber>
    </recommendedName>
</protein>
<dbReference type="AlphaFoldDB" id="A0A507BIC9"/>
<name>A0A507BIC9_9PEZI</name>
<dbReference type="GO" id="GO:0042761">
    <property type="term" value="P:very long-chain fatty acid biosynthetic process"/>
    <property type="evidence" value="ECO:0007669"/>
    <property type="project" value="TreeGrafter"/>
</dbReference>
<keyword evidence="10 14" id="KW-0472">Membrane</keyword>
<dbReference type="InterPro" id="IPR007482">
    <property type="entry name" value="Tyr_Pase-like_PTPLA"/>
</dbReference>
<feature type="transmembrane region" description="Helical" evidence="14">
    <location>
        <begin position="124"/>
        <end position="143"/>
    </location>
</feature>
<evidence type="ECO:0000256" key="6">
    <source>
        <dbReference type="ARBA" id="ARBA00022692"/>
    </source>
</evidence>
<keyword evidence="12 14" id="KW-0456">Lyase</keyword>
<keyword evidence="11 14" id="KW-0275">Fatty acid biosynthesis</keyword>
<dbReference type="InParanoid" id="A0A507BIC9"/>
<dbReference type="GO" id="GO:0030148">
    <property type="term" value="P:sphingolipid biosynthetic process"/>
    <property type="evidence" value="ECO:0007669"/>
    <property type="project" value="TreeGrafter"/>
</dbReference>
<evidence type="ECO:0000256" key="9">
    <source>
        <dbReference type="ARBA" id="ARBA00023098"/>
    </source>
</evidence>
<dbReference type="GeneID" id="41978999"/>
<reference evidence="16 17" key="1">
    <citation type="submission" date="2019-06" db="EMBL/GenBank/DDBJ databases">
        <title>Draft genome sequence of the filamentous fungus Phialemoniopsis curvata isolated from diesel fuel.</title>
        <authorList>
            <person name="Varaljay V.A."/>
            <person name="Lyon W.J."/>
            <person name="Crouch A.L."/>
            <person name="Drake C.E."/>
            <person name="Hollomon J.M."/>
            <person name="Nadeau L.J."/>
            <person name="Nunn H.S."/>
            <person name="Stevenson B.S."/>
            <person name="Bojanowski C.L."/>
            <person name="Crookes-Goodson W.J."/>
        </authorList>
    </citation>
    <scope>NUCLEOTIDE SEQUENCE [LARGE SCALE GENOMIC DNA]</scope>
    <source>
        <strain evidence="16 17">D216</strain>
    </source>
</reference>
<keyword evidence="5 14" id="KW-0444">Lipid biosynthesis</keyword>
<dbReference type="GO" id="GO:0005789">
    <property type="term" value="C:endoplasmic reticulum membrane"/>
    <property type="evidence" value="ECO:0007669"/>
    <property type="project" value="UniProtKB-SubCell"/>
</dbReference>
<feature type="transmembrane region" description="Helical" evidence="14">
    <location>
        <begin position="30"/>
        <end position="52"/>
    </location>
</feature>
<evidence type="ECO:0000256" key="13">
    <source>
        <dbReference type="ARBA" id="ARBA00036671"/>
    </source>
</evidence>
<comment type="pathway">
    <text evidence="2 14">Lipid metabolism; fatty acid biosynthesis.</text>
</comment>
<dbReference type="UniPathway" id="UPA00094"/>
<evidence type="ECO:0000256" key="11">
    <source>
        <dbReference type="ARBA" id="ARBA00023160"/>
    </source>
</evidence>
<sequence length="227" mass="25003">MAPKKAAPAAAPPAQRKPAPASPAKTTYLVAYNFVSAVLWATVLGRVVAVYAMRGPAAVHLFTGDFARWTQTLAGMEVLHALFGIVRSPLFTTVVQVLSRFVLVWAVVYPFPQLAASPFYSSMLLAWSLTEVIRYTYFAVSLSSGARGCPPAFTWLRYSTFTVLYPVGILSECAMIWLAAEGPAAALHELAPWVLRAVLLLYVPGSYIMYTHMMKQRRKVLARQKTE</sequence>
<dbReference type="EMBL" id="SKBQ01000110">
    <property type="protein sequence ID" value="TPX18514.1"/>
    <property type="molecule type" value="Genomic_DNA"/>
</dbReference>
<keyword evidence="6 14" id="KW-0812">Transmembrane</keyword>
<keyword evidence="7 14" id="KW-0276">Fatty acid metabolism</keyword>
<feature type="region of interest" description="Disordered" evidence="15">
    <location>
        <begin position="1"/>
        <end position="21"/>
    </location>
</feature>